<organism evidence="1 2">
    <name type="scientific">Parasitella parasitica</name>
    <dbReference type="NCBI Taxonomy" id="35722"/>
    <lineage>
        <taxon>Eukaryota</taxon>
        <taxon>Fungi</taxon>
        <taxon>Fungi incertae sedis</taxon>
        <taxon>Mucoromycota</taxon>
        <taxon>Mucoromycotina</taxon>
        <taxon>Mucoromycetes</taxon>
        <taxon>Mucorales</taxon>
        <taxon>Mucorineae</taxon>
        <taxon>Mucoraceae</taxon>
        <taxon>Parasitella</taxon>
    </lineage>
</organism>
<reference evidence="1 2" key="1">
    <citation type="submission" date="2014-09" db="EMBL/GenBank/DDBJ databases">
        <authorList>
            <person name="Ellenberger Sabrina"/>
        </authorList>
    </citation>
    <scope>NUCLEOTIDE SEQUENCE [LARGE SCALE GENOMIC DNA]</scope>
    <source>
        <strain evidence="1 2">CBS 412.66</strain>
    </source>
</reference>
<dbReference type="EMBL" id="LN731212">
    <property type="protein sequence ID" value="CEP14408.1"/>
    <property type="molecule type" value="Genomic_DNA"/>
</dbReference>
<dbReference type="InterPro" id="IPR032675">
    <property type="entry name" value="LRR_dom_sf"/>
</dbReference>
<name>A0A0B7N7P5_9FUNG</name>
<proteinExistence type="predicted"/>
<dbReference type="SUPFAM" id="SSF52047">
    <property type="entry name" value="RNI-like"/>
    <property type="match status" value="1"/>
</dbReference>
<protein>
    <submittedName>
        <fullName evidence="1">Uncharacterized protein</fullName>
    </submittedName>
</protein>
<evidence type="ECO:0000313" key="1">
    <source>
        <dbReference type="EMBL" id="CEP14408.1"/>
    </source>
</evidence>
<dbReference type="OrthoDB" id="2268330at2759"/>
<dbReference type="Gene3D" id="3.80.10.10">
    <property type="entry name" value="Ribonuclease Inhibitor"/>
    <property type="match status" value="1"/>
</dbReference>
<sequence>MVRPRRIYILNSSRIAEEEHFYDVAHRFRSSLCELEIYCACDSHISRNFGSLFSYLASFPLLDSLTIKNSSRRNMVYFEKLLDTCKHLKYLNFQLDHPFFEREQDFYQPGLEYPSMYELDIYLSNFEPHKLQYLVQRFTHLKKLSLRINQNDKQQKDLESIKHYFRYDFIHFISKLDSFYFDFDIKRRSYLEDLIESSYLPSFLGKISLDISMNSMFVISHGRSEEAQLKITKKEKKHFICYRVVRDFSTLNQAKQQGDTTKQLPYIPHLHLYGQHLQSLDIFITPHGQKYEALTVNSVVDLCPNLQKLSIGVNFNQKSDLPLEHQHPAPHHWVHNPERALKSKLATLIIQGMAISSDIVRAIARQYPNLKNFELLECFSEATDTPDTTYNGRVAFFMYDLSNLHLDLLKFDVRWYRCSKDSVVPQVIVVVEEQDQIRRFYLAKYKVMAVDLFQDITRAHFEQAVTSTESPITVVWLKVKLVNRLMLIADVNKKTPYNIFLHGGSKEEYYNRLYRPS</sequence>
<dbReference type="Proteomes" id="UP000054107">
    <property type="component" value="Unassembled WGS sequence"/>
</dbReference>
<dbReference type="AlphaFoldDB" id="A0A0B7N7P5"/>
<gene>
    <name evidence="1" type="primary">PARPA_08588.1 scaffold 33405</name>
</gene>
<keyword evidence="2" id="KW-1185">Reference proteome</keyword>
<accession>A0A0B7N7P5</accession>
<evidence type="ECO:0000313" key="2">
    <source>
        <dbReference type="Proteomes" id="UP000054107"/>
    </source>
</evidence>